<dbReference type="GO" id="GO:0005524">
    <property type="term" value="F:ATP binding"/>
    <property type="evidence" value="ECO:0007669"/>
    <property type="project" value="UniProtKB-KW"/>
</dbReference>
<dbReference type="PROSITE" id="PS50090">
    <property type="entry name" value="MYB_LIKE"/>
    <property type="match status" value="1"/>
</dbReference>
<keyword evidence="5" id="KW-0378">Hydrolase</keyword>
<feature type="compositionally biased region" description="Basic residues" evidence="13">
    <location>
        <begin position="1250"/>
        <end position="1259"/>
    </location>
</feature>
<dbReference type="InterPro" id="IPR014012">
    <property type="entry name" value="HSA_dom"/>
</dbReference>
<dbReference type="InterPro" id="IPR001650">
    <property type="entry name" value="Helicase_C-like"/>
</dbReference>
<feature type="domain" description="HSA" evidence="17">
    <location>
        <begin position="413"/>
        <end position="485"/>
    </location>
</feature>
<evidence type="ECO:0000256" key="6">
    <source>
        <dbReference type="ARBA" id="ARBA00022806"/>
    </source>
</evidence>
<feature type="compositionally biased region" description="Low complexity" evidence="13">
    <location>
        <begin position="280"/>
        <end position="315"/>
    </location>
</feature>
<dbReference type="GO" id="GO:0006338">
    <property type="term" value="P:chromatin remodeling"/>
    <property type="evidence" value="ECO:0007669"/>
    <property type="project" value="TreeGrafter"/>
</dbReference>
<feature type="compositionally biased region" description="Low complexity" evidence="13">
    <location>
        <begin position="238"/>
        <end position="251"/>
    </location>
</feature>
<evidence type="ECO:0000256" key="1">
    <source>
        <dbReference type="ARBA" id="ARBA00004123"/>
    </source>
</evidence>
<dbReference type="FunFam" id="3.40.50.10810:FF:000005">
    <property type="entry name" value="Photoperiod-independent early flowering 1"/>
    <property type="match status" value="1"/>
</dbReference>
<dbReference type="InterPro" id="IPR001005">
    <property type="entry name" value="SANT/Myb"/>
</dbReference>
<dbReference type="InterPro" id="IPR000330">
    <property type="entry name" value="SNF2_N"/>
</dbReference>
<feature type="region of interest" description="Disordered" evidence="13">
    <location>
        <begin position="2996"/>
        <end position="3036"/>
    </location>
</feature>
<feature type="non-terminal residue" evidence="18">
    <location>
        <position position="1"/>
    </location>
</feature>
<feature type="compositionally biased region" description="Low complexity" evidence="13">
    <location>
        <begin position="616"/>
        <end position="626"/>
    </location>
</feature>
<feature type="region of interest" description="Disordered" evidence="13">
    <location>
        <begin position="724"/>
        <end position="777"/>
    </location>
</feature>
<keyword evidence="6" id="KW-0347">Helicase</keyword>
<feature type="compositionally biased region" description="Basic and acidic residues" evidence="13">
    <location>
        <begin position="1934"/>
        <end position="1947"/>
    </location>
</feature>
<keyword evidence="7" id="KW-0067">ATP-binding</keyword>
<feature type="compositionally biased region" description="Polar residues" evidence="13">
    <location>
        <begin position="640"/>
        <end position="651"/>
    </location>
</feature>
<dbReference type="GO" id="GO:0000812">
    <property type="term" value="C:Swr1 complex"/>
    <property type="evidence" value="ECO:0007669"/>
    <property type="project" value="TreeGrafter"/>
</dbReference>
<feature type="compositionally biased region" description="Acidic residues" evidence="13">
    <location>
        <begin position="661"/>
        <end position="690"/>
    </location>
</feature>
<feature type="region of interest" description="Disordered" evidence="13">
    <location>
        <begin position="78"/>
        <end position="134"/>
    </location>
</feature>
<dbReference type="SMART" id="SM00573">
    <property type="entry name" value="HSA"/>
    <property type="match status" value="1"/>
</dbReference>
<feature type="compositionally biased region" description="Basic and acidic residues" evidence="13">
    <location>
        <begin position="1870"/>
        <end position="1889"/>
    </location>
</feature>
<evidence type="ECO:0000256" key="9">
    <source>
        <dbReference type="ARBA" id="ARBA00023015"/>
    </source>
</evidence>
<dbReference type="Pfam" id="PF00176">
    <property type="entry name" value="SNF2-rel_dom"/>
    <property type="match status" value="1"/>
</dbReference>
<evidence type="ECO:0000256" key="11">
    <source>
        <dbReference type="ARBA" id="ARBA00023163"/>
    </source>
</evidence>
<dbReference type="GO" id="GO:0016887">
    <property type="term" value="F:ATP hydrolysis activity"/>
    <property type="evidence" value="ECO:0007669"/>
    <property type="project" value="TreeGrafter"/>
</dbReference>
<dbReference type="Pfam" id="PF00271">
    <property type="entry name" value="Helicase_C"/>
    <property type="match status" value="1"/>
</dbReference>
<dbReference type="InterPro" id="IPR049730">
    <property type="entry name" value="SNF2/RAD54-like_C"/>
</dbReference>
<dbReference type="EMBL" id="GEGO01001771">
    <property type="protein sequence ID" value="JAR93633.1"/>
    <property type="molecule type" value="Transcribed_RNA"/>
</dbReference>
<evidence type="ECO:0000259" key="15">
    <source>
        <dbReference type="PROSITE" id="PS51192"/>
    </source>
</evidence>
<reference evidence="18" key="1">
    <citation type="journal article" date="2018" name="PLoS Negl. Trop. Dis.">
        <title>Sialome diversity of ticks revealed by RNAseq of single tick salivary glands.</title>
        <authorList>
            <person name="Perner J."/>
            <person name="Kropackova S."/>
            <person name="Kopacek P."/>
            <person name="Ribeiro J.M."/>
        </authorList>
    </citation>
    <scope>NUCLEOTIDE SEQUENCE</scope>
    <source>
        <strain evidence="18">Siblings of single egg batch collected in Ceske Budejovice</strain>
        <tissue evidence="18">Salivary glands</tissue>
    </source>
</reference>
<dbReference type="PROSITE" id="PS51204">
    <property type="entry name" value="HSA"/>
    <property type="match status" value="1"/>
</dbReference>
<feature type="region of interest" description="Disordered" evidence="13">
    <location>
        <begin position="1234"/>
        <end position="1259"/>
    </location>
</feature>
<dbReference type="FunFam" id="3.40.50.300:FF:000529">
    <property type="entry name" value="helicase SRCAP isoform X1"/>
    <property type="match status" value="1"/>
</dbReference>
<feature type="compositionally biased region" description="Polar residues" evidence="13">
    <location>
        <begin position="1513"/>
        <end position="1523"/>
    </location>
</feature>
<dbReference type="Gene3D" id="3.40.50.10810">
    <property type="entry name" value="Tandem AAA-ATPase domain"/>
    <property type="match status" value="1"/>
</dbReference>
<feature type="compositionally biased region" description="Low complexity" evidence="13">
    <location>
        <begin position="334"/>
        <end position="348"/>
    </location>
</feature>
<feature type="domain" description="Helicase ATP-binding" evidence="15">
    <location>
        <begin position="860"/>
        <end position="1025"/>
    </location>
</feature>
<feature type="compositionally biased region" description="Low complexity" evidence="13">
    <location>
        <begin position="2664"/>
        <end position="2712"/>
    </location>
</feature>
<keyword evidence="3" id="KW-0597">Phosphoprotein</keyword>
<dbReference type="SUPFAM" id="SSF52540">
    <property type="entry name" value="P-loop containing nucleoside triphosphate hydrolases"/>
    <property type="match status" value="2"/>
</dbReference>
<dbReference type="GO" id="GO:0003677">
    <property type="term" value="F:DNA binding"/>
    <property type="evidence" value="ECO:0007669"/>
    <property type="project" value="UniProtKB-KW"/>
</dbReference>
<dbReference type="PANTHER" id="PTHR45685">
    <property type="entry name" value="HELICASE SRCAP-RELATED"/>
    <property type="match status" value="1"/>
</dbReference>
<feature type="domain" description="Myb-like" evidence="14">
    <location>
        <begin position="2191"/>
        <end position="2252"/>
    </location>
</feature>
<evidence type="ECO:0000256" key="12">
    <source>
        <dbReference type="ARBA" id="ARBA00023242"/>
    </source>
</evidence>
<feature type="region of interest" description="Disordered" evidence="13">
    <location>
        <begin position="1924"/>
        <end position="1947"/>
    </location>
</feature>
<feature type="compositionally biased region" description="Polar residues" evidence="13">
    <location>
        <begin position="1318"/>
        <end position="1328"/>
    </location>
</feature>
<evidence type="ECO:0000259" key="14">
    <source>
        <dbReference type="PROSITE" id="PS50090"/>
    </source>
</evidence>
<keyword evidence="11" id="KW-0804">Transcription</keyword>
<dbReference type="PROSITE" id="PS51194">
    <property type="entry name" value="HELICASE_CTER"/>
    <property type="match status" value="1"/>
</dbReference>
<dbReference type="InterPro" id="IPR027417">
    <property type="entry name" value="P-loop_NTPase"/>
</dbReference>
<keyword evidence="8" id="KW-0156">Chromatin regulator</keyword>
<protein>
    <submittedName>
        <fullName evidence="18">Putative chromatin remodeling complex wstf-iswi small subunit</fullName>
    </submittedName>
</protein>
<evidence type="ECO:0000256" key="7">
    <source>
        <dbReference type="ARBA" id="ARBA00022840"/>
    </source>
</evidence>
<comment type="similarity">
    <text evidence="2">Belongs to the SNF2/RAD54 helicase family. SWR1 subfamily.</text>
</comment>
<dbReference type="CDD" id="cd18003">
    <property type="entry name" value="DEXQc_SRCAP"/>
    <property type="match status" value="1"/>
</dbReference>
<dbReference type="InterPro" id="IPR050520">
    <property type="entry name" value="INO80/SWR1_helicase"/>
</dbReference>
<keyword evidence="9" id="KW-0805">Transcription regulation</keyword>
<dbReference type="Gene3D" id="3.40.50.300">
    <property type="entry name" value="P-loop containing nucleotide triphosphate hydrolases"/>
    <property type="match status" value="1"/>
</dbReference>
<dbReference type="GO" id="GO:0042393">
    <property type="term" value="F:histone binding"/>
    <property type="evidence" value="ECO:0007669"/>
    <property type="project" value="TreeGrafter"/>
</dbReference>
<sequence length="3036" mass="329153">SVTSPGVAVAAASPSQQNLARILAVANQQGYGSPGGAKGLLSPPRVARLAATSPAALLATTQPLAQQQAIVMDTMHDDDGGHHQYVVQPATPPQVAPRPPPPSPPPTAQFLVPKRTALPPSSTTSSGVGSPARLGGLVGVECPRASKRPKLEERPAASEEVAALRQRIHEYRWRELRRNKERYVEHLTELFFLQNGGNMMDYYAWKRRPTPQLVAMLRAHALDSEDEEDPLQLLDTRPPSSSSAPASSSSSTGTTAVPPVASVAGQHATPPGLPSPSPLAPGSRGPSLPSSQSPGPTPQQLQQQLQPQQQHHLPQPQVPRTPGSPLRHPPPPASGGSPSSKARQALAAAVPSSPAALVLPAGRLATRQHSISAVYDSSIGSQEEIVERAKQEAYVMQRIAELRREGMWSARRLPKVQEPPRAKAHWDYLLEEMVWLATDFAQERKWKKAAAKKCARMVLKYHQERDLKAERAEKEELQKLRRIAGQVAKEIKLFWANIEKLVEFKQQTRLEEKRKKALDLHLNFIMDQTEKYSSWLREGMADRQNNASAAAADKSDAPPAPSSPARSGSSNDEDFEPDLSDSDDEETIDREESASRLQPEEQSRELELLQKEGELPLDQLLDSLPPEILEGPAPRRRPSHSSQDEASSDRSGSPIDVDDSRGEEDEEFLVGEEEGGDDEATMEEQEEQEQSVDHTAELKELAEEGEMSLEALYEKYRAAYSSDFEVPNSIAGSDEDEDVEVADNEQDSEDSSEEEEEDEDEEEEEEEDMDTSSEGEVQDIGMEYLINPMSDEVDAEAKVEKGGGDSCKGPTKEITDIAATAQSFQPKGNTLSTTQVATKVPWLLKHTLREYQHIGLDWLVTMHDKKLNGILADEMGLGKTIQTISLLAHMACDKGVWGPHLIVVPTSVMLNWEMEFKKWCPAFKILTYYGVPKERKQKRQGWTKPNAFHVCITSYKLVVQDHQAFRRKKWKYFILDEAQNIKNFKSQRWQMLLNFQSSRRLLLTGTPLQNSLMELWSLMHFLMPNVFQSHREFREWFANPVTGMIEGNSDYNESLIRRLHKVLRPFLLRRLKCEVEKQLPKKYEHVVFCQLTKRQRYLYDDFMAQTKTKETLATGNFMSVINVLMQLRKVCNHPNMFEPRPIVSPYRMEGLVYYTASCVYDICKYNPFKHVSFSALNLLLADVELCLTAFAAHRIKKFQTSCHFVETIESHPPPPPRCPPGKIRLHIRTSAPSSAQGGAVRAASPMVAGAHHHAHHHQRLVASGAHPGAVRPSSGAGATTYAVARAGTLAAGGAQVAGATGVPLLQQQQQQRLVVVSTPGSAPSSRAQSPVAATGVQGASSSAGGGEYMLQLVQKTNALSSNQVVGPPITVQIQQSGHGGGPARLSMPFGIGRLVQTTTGQHLLLTPAAGQVTAGQGAHAEGALGGVSQQQQQVMLATSAIQTTAVRTTAALSQVGRMVTSSAGNAPVTAVPAAAAGGKPVVRVAPLNVNNQLAAAAKNVNAKAPVAGPVKGTTASTESSSSRGPLYLESLENRRRQQRRDKLRLLGQTNALRCAACPTYGRDLVEAVTVVQDPRPPLRCRWGGTGYVACLNAPAKGDAQLWRYTRALRSLVHTPPQVLDQMRDLLTRFVFAVPGVTAPRIEMRVSHPSPSSLNAERVLEERLRDELGPQCAFLHPIVANLQTQFPELRLIQYDCGKLQVLDRLLWQLRGGQHRVLIFTQMTRMLDILEQFLNYHGHTYLRLDGSTRVDQRQALMERFNADRRIFCFILSTRSGGIGVNLTGADTVVFYDSDWNPTMDAQAQDRCHRIGQTRDVHIYRLISQETVEENILKKATQKRMLGDVAIEGGNFTTAFFKKTTLKDLFGNNFDTNEAREEAPRPPEERAPDSSEKFSAMEFEKALGMAEEELDVQAAHTARAEAAAELAEFDESIPLDTDSRDNEEKSQAEEELDKLMDQLSPVEKYAMQFLESLQEPLTLEQLKQAEEEIEAQKKDWELGRLKAIKEEEERRAGGREQEEGPALVYSREDAHAQIYLSLNGHEQMPIWAPPTPPQDENDLYIDYSVGFLYEPSVMSESNLPEIHVKKEAKRLKVDALSTATASRKQKARKEDAVHIPKSLFDRPTAAILKMRREAKMQKVKNLMVSGGGGIPSTGGLAVPKALVGGPLAGVRPLNPGAFMAARPLVDLSQDTPEWLIHEDWAALQVLQQMQDIPLNLTVLSPGHTPNWDLMSDVVNAVSRIYRSPKQCKDRYETVIVPREEGKILYDTNPKKQKKTKGIYKTKNNKPMRTSQLFSQDCNQAFTALYSTRFETIRAVAAKRTPTLKPHFTNPMAKNPKHAAVLAENGINYDQPLSPVKLAAQRAERIAREKQKNQVAAAVAAEAQRQQAQAGGAAATPVAGVAQVAAPGSAAAALLAQQQVATQAVLASLGQPQQLQPGTQLQKGVTTVALAKSLGTAGGILVSTAVTTTATTAAGGVVTAAPTFALTKVPVTAVATLTQGTLRAQRPQTAVVGAAGVTTTMTMQDIMAVATGQVRGLAASGAQAALVTTATTAAGSAPAVVSVTGLAPAQLQAAPQRIAAVAAVGQVAAAPGVATVQGSRLTASQLQAMRQNSLYRQQQQQQQQQQRLQEQQLKQQQLKRLQQQQQQAAGGAQAGASGASPGAGQGGAPVAPAPTAKVAVSVAAPQQRPLQQQQQGTKQQQQQQGPGGASSQQAASKPLAITRPITDAEMQQLFKRQELRSKQMTQAQVHLLAQAQQLQQQQQAAAASQQSLTAGVQTPVATLVKTVSAPSALGTSAASVTIPVSAVTMAGVNINVSLPQGKLGIQSKPATTVSQQQQVQLRQLQIQQHLLQQQQRKVTLQTQKVPGLSQAQLQSKGSSPGLAAQLGTVQIVQQGSSGGAKGSALPSATAITVQQIIKQVLPVNQNFLVSGAVTSGGTVGGATTVSPATQMQLHAMLQKSSQQQQQGGTVATVTLAPSGSTGGVTTATLVPTRIMTLQQQPGAPTQTVALKQGLQAPPSEQGSGGGSKRAPHPPHDGGRL</sequence>
<dbReference type="SMART" id="SM00487">
    <property type="entry name" value="DEXDc"/>
    <property type="match status" value="1"/>
</dbReference>
<dbReference type="InterPro" id="IPR038718">
    <property type="entry name" value="SNF2-like_sf"/>
</dbReference>
<keyword evidence="12" id="KW-0539">Nucleus</keyword>
<feature type="compositionally biased region" description="Pro residues" evidence="13">
    <location>
        <begin position="90"/>
        <end position="107"/>
    </location>
</feature>
<feature type="compositionally biased region" description="Low complexity" evidence="13">
    <location>
        <begin position="119"/>
        <end position="131"/>
    </location>
</feature>
<feature type="region of interest" description="Disordered" evidence="13">
    <location>
        <begin position="1318"/>
        <end position="1340"/>
    </location>
</feature>
<feature type="region of interest" description="Disordered" evidence="13">
    <location>
        <begin position="1869"/>
        <end position="1890"/>
    </location>
</feature>
<feature type="compositionally biased region" description="Basic and acidic residues" evidence="13">
    <location>
        <begin position="691"/>
        <end position="702"/>
    </location>
</feature>
<feature type="region of interest" description="Disordered" evidence="13">
    <location>
        <begin position="225"/>
        <end position="348"/>
    </location>
</feature>
<evidence type="ECO:0000313" key="18">
    <source>
        <dbReference type="EMBL" id="JAR93633.1"/>
    </source>
</evidence>
<feature type="compositionally biased region" description="Acidic residues" evidence="13">
    <location>
        <begin position="733"/>
        <end position="777"/>
    </location>
</feature>
<accession>A0A147BSC0</accession>
<dbReference type="SMART" id="SM00490">
    <property type="entry name" value="HELICc"/>
    <property type="match status" value="1"/>
</dbReference>
<dbReference type="GO" id="GO:0010468">
    <property type="term" value="P:regulation of gene expression"/>
    <property type="evidence" value="ECO:0007669"/>
    <property type="project" value="UniProtKB-ARBA"/>
</dbReference>
<evidence type="ECO:0000256" key="10">
    <source>
        <dbReference type="ARBA" id="ARBA00023125"/>
    </source>
</evidence>
<dbReference type="GO" id="GO:0010557">
    <property type="term" value="P:positive regulation of macromolecule biosynthetic process"/>
    <property type="evidence" value="ECO:0007669"/>
    <property type="project" value="UniProtKB-ARBA"/>
</dbReference>
<name>A0A147BSC0_IXORI</name>
<dbReference type="PROSITE" id="PS51192">
    <property type="entry name" value="HELICASE_ATP_BIND_1"/>
    <property type="match status" value="1"/>
</dbReference>
<evidence type="ECO:0000259" key="17">
    <source>
        <dbReference type="PROSITE" id="PS51204"/>
    </source>
</evidence>
<feature type="compositionally biased region" description="Acidic residues" evidence="13">
    <location>
        <begin position="571"/>
        <end position="589"/>
    </location>
</feature>
<evidence type="ECO:0000256" key="3">
    <source>
        <dbReference type="ARBA" id="ARBA00022553"/>
    </source>
</evidence>
<evidence type="ECO:0000256" key="5">
    <source>
        <dbReference type="ARBA" id="ARBA00022801"/>
    </source>
</evidence>
<feature type="region of interest" description="Disordered" evidence="13">
    <location>
        <begin position="2640"/>
        <end position="2712"/>
    </location>
</feature>
<feature type="compositionally biased region" description="Low complexity" evidence="13">
    <location>
        <begin position="2640"/>
        <end position="2656"/>
    </location>
</feature>
<feature type="compositionally biased region" description="Polar residues" evidence="13">
    <location>
        <begin position="2996"/>
        <end position="3005"/>
    </location>
</feature>
<evidence type="ECO:0000256" key="8">
    <source>
        <dbReference type="ARBA" id="ARBA00022853"/>
    </source>
</evidence>
<comment type="subcellular location">
    <subcellularLocation>
        <location evidence="1">Nucleus</location>
    </subcellularLocation>
</comment>
<proteinExistence type="inferred from homology"/>
<evidence type="ECO:0000256" key="2">
    <source>
        <dbReference type="ARBA" id="ARBA00009220"/>
    </source>
</evidence>
<dbReference type="CDD" id="cd18793">
    <property type="entry name" value="SF2_C_SNF"/>
    <property type="match status" value="1"/>
</dbReference>
<dbReference type="GO" id="GO:0004386">
    <property type="term" value="F:helicase activity"/>
    <property type="evidence" value="ECO:0007669"/>
    <property type="project" value="UniProtKB-KW"/>
</dbReference>
<feature type="region of interest" description="Disordered" evidence="13">
    <location>
        <begin position="1506"/>
        <end position="1534"/>
    </location>
</feature>
<dbReference type="Pfam" id="PF07529">
    <property type="entry name" value="HSA"/>
    <property type="match status" value="1"/>
</dbReference>
<evidence type="ECO:0000256" key="13">
    <source>
        <dbReference type="SAM" id="MobiDB-lite"/>
    </source>
</evidence>
<evidence type="ECO:0000256" key="4">
    <source>
        <dbReference type="ARBA" id="ARBA00022741"/>
    </source>
</evidence>
<evidence type="ECO:0000259" key="16">
    <source>
        <dbReference type="PROSITE" id="PS51194"/>
    </source>
</evidence>
<keyword evidence="4" id="KW-0547">Nucleotide-binding</keyword>
<feature type="domain" description="Helicase C-terminal" evidence="16">
    <location>
        <begin position="1700"/>
        <end position="1863"/>
    </location>
</feature>
<feature type="compositionally biased region" description="Basic and acidic residues" evidence="13">
    <location>
        <begin position="590"/>
        <end position="614"/>
    </location>
</feature>
<keyword evidence="10" id="KW-0238">DNA-binding</keyword>
<dbReference type="GO" id="GO:0140096">
    <property type="term" value="F:catalytic activity, acting on a protein"/>
    <property type="evidence" value="ECO:0007669"/>
    <property type="project" value="UniProtKB-ARBA"/>
</dbReference>
<organism evidence="18">
    <name type="scientific">Ixodes ricinus</name>
    <name type="common">Common tick</name>
    <name type="synonym">Acarus ricinus</name>
    <dbReference type="NCBI Taxonomy" id="34613"/>
    <lineage>
        <taxon>Eukaryota</taxon>
        <taxon>Metazoa</taxon>
        <taxon>Ecdysozoa</taxon>
        <taxon>Arthropoda</taxon>
        <taxon>Chelicerata</taxon>
        <taxon>Arachnida</taxon>
        <taxon>Acari</taxon>
        <taxon>Parasitiformes</taxon>
        <taxon>Ixodida</taxon>
        <taxon>Ixodoidea</taxon>
        <taxon>Ixodidae</taxon>
        <taxon>Ixodinae</taxon>
        <taxon>Ixodes</taxon>
    </lineage>
</organism>
<feature type="region of interest" description="Disordered" evidence="13">
    <location>
        <begin position="544"/>
        <end position="705"/>
    </location>
</feature>
<dbReference type="PANTHER" id="PTHR45685:SF1">
    <property type="entry name" value="HELICASE SRCAP"/>
    <property type="match status" value="1"/>
</dbReference>
<dbReference type="InterPro" id="IPR014001">
    <property type="entry name" value="Helicase_ATP-bd"/>
</dbReference>